<evidence type="ECO:0000256" key="2">
    <source>
        <dbReference type="ARBA" id="ARBA00022692"/>
    </source>
</evidence>
<comment type="subcellular location">
    <subcellularLocation>
        <location evidence="1">Membrane</location>
        <topology evidence="1">Multi-pass membrane protein</topology>
    </subcellularLocation>
</comment>
<feature type="transmembrane region" description="Helical" evidence="5">
    <location>
        <begin position="101"/>
        <end position="121"/>
    </location>
</feature>
<evidence type="ECO:0000256" key="5">
    <source>
        <dbReference type="SAM" id="Phobius"/>
    </source>
</evidence>
<sequence length="367" mass="37753">MTLATLALLVLGLALLTAGAEALVRGASRLALAAGLSPLVIGLTVVAYGTSTPELVVSTMASLRAQPDIAVANVVGSNVFNVLFILGACAVILPLAISRQVWRREVPIMIGASLLLLAFAADGRVGRGESLVLLAGIVGYTVVSIRASRRESAAAQAEAAHGERLDRPARRGLGTSVLLVLGGLGALVLGARWLVDSAVAIARAAGLSEVVIGLTIVAAGTSLPEVATSIVATIRGERDIAVGNVVGSNVYNVLAILGVAGLVAPGGLVVHRSLVALDIPFMTAVAVACLPLFFTARTLARWEGGLFLGYYAAYTAYLVLAATEHDALPAFSRVMWLFVAPITIVTIAVVTVRAIRIERRTTSAARG</sequence>
<dbReference type="InterPro" id="IPR044880">
    <property type="entry name" value="NCX_ion-bd_dom_sf"/>
</dbReference>
<evidence type="ECO:0000256" key="1">
    <source>
        <dbReference type="ARBA" id="ARBA00004141"/>
    </source>
</evidence>
<dbReference type="Gene3D" id="1.20.1420.30">
    <property type="entry name" value="NCX, central ion-binding region"/>
    <property type="match status" value="2"/>
</dbReference>
<dbReference type="Pfam" id="PF01699">
    <property type="entry name" value="Na_Ca_ex"/>
    <property type="match status" value="2"/>
</dbReference>
<keyword evidence="8" id="KW-1185">Reference proteome</keyword>
<evidence type="ECO:0000256" key="4">
    <source>
        <dbReference type="ARBA" id="ARBA00023136"/>
    </source>
</evidence>
<evidence type="ECO:0000313" key="8">
    <source>
        <dbReference type="Proteomes" id="UP001162891"/>
    </source>
</evidence>
<dbReference type="RefSeq" id="WP_248353344.1">
    <property type="nucleotide sequence ID" value="NZ_AP025591.1"/>
</dbReference>
<feature type="transmembrane region" description="Helical" evidence="5">
    <location>
        <begin position="335"/>
        <end position="355"/>
    </location>
</feature>
<keyword evidence="4 5" id="KW-0472">Membrane</keyword>
<feature type="domain" description="Sodium/calcium exchanger membrane region" evidence="6">
    <location>
        <begin position="6"/>
        <end position="145"/>
    </location>
</feature>
<dbReference type="EMBL" id="AP025591">
    <property type="protein sequence ID" value="BDG04842.1"/>
    <property type="molecule type" value="Genomic_DNA"/>
</dbReference>
<protein>
    <submittedName>
        <fullName evidence="7">Sodium:calcium antiporter</fullName>
    </submittedName>
</protein>
<feature type="transmembrane region" description="Helical" evidence="5">
    <location>
        <begin position="70"/>
        <end position="95"/>
    </location>
</feature>
<keyword evidence="3 5" id="KW-1133">Transmembrane helix</keyword>
<dbReference type="Proteomes" id="UP001162891">
    <property type="component" value="Chromosome"/>
</dbReference>
<feature type="transmembrane region" description="Helical" evidence="5">
    <location>
        <begin position="274"/>
        <end position="294"/>
    </location>
</feature>
<feature type="transmembrane region" description="Helical" evidence="5">
    <location>
        <begin position="306"/>
        <end position="323"/>
    </location>
</feature>
<evidence type="ECO:0000259" key="6">
    <source>
        <dbReference type="Pfam" id="PF01699"/>
    </source>
</evidence>
<feature type="transmembrane region" description="Helical" evidence="5">
    <location>
        <begin position="173"/>
        <end position="195"/>
    </location>
</feature>
<dbReference type="InterPro" id="IPR004837">
    <property type="entry name" value="NaCa_Exmemb"/>
</dbReference>
<feature type="transmembrane region" description="Helical" evidence="5">
    <location>
        <begin position="30"/>
        <end position="49"/>
    </location>
</feature>
<reference evidence="8" key="1">
    <citation type="journal article" date="2022" name="Int. J. Syst. Evol. Microbiol.">
        <title>Anaeromyxobacter oryzae sp. nov., Anaeromyxobacter diazotrophicus sp. nov. and Anaeromyxobacter paludicola sp. nov., isolated from paddy soils.</title>
        <authorList>
            <person name="Itoh H."/>
            <person name="Xu Z."/>
            <person name="Mise K."/>
            <person name="Masuda Y."/>
            <person name="Ushijima N."/>
            <person name="Hayakawa C."/>
            <person name="Shiratori Y."/>
            <person name="Senoo K."/>
        </authorList>
    </citation>
    <scope>NUCLEOTIDE SEQUENCE [LARGE SCALE GENOMIC DNA]</scope>
    <source>
        <strain evidence="8">Red232</strain>
    </source>
</reference>
<dbReference type="InterPro" id="IPR004481">
    <property type="entry name" value="K/Na/Ca-exchanger"/>
</dbReference>
<dbReference type="PANTHER" id="PTHR10846:SF8">
    <property type="entry name" value="INNER MEMBRANE PROTEIN YRBG"/>
    <property type="match status" value="1"/>
</dbReference>
<keyword evidence="2 5" id="KW-0812">Transmembrane</keyword>
<organism evidence="7 8">
    <name type="scientific">Anaeromyxobacter oryzae</name>
    <dbReference type="NCBI Taxonomy" id="2918170"/>
    <lineage>
        <taxon>Bacteria</taxon>
        <taxon>Pseudomonadati</taxon>
        <taxon>Myxococcota</taxon>
        <taxon>Myxococcia</taxon>
        <taxon>Myxococcales</taxon>
        <taxon>Cystobacterineae</taxon>
        <taxon>Anaeromyxobacteraceae</taxon>
        <taxon>Anaeromyxobacter</taxon>
    </lineage>
</organism>
<feature type="domain" description="Sodium/calcium exchanger membrane region" evidence="6">
    <location>
        <begin position="176"/>
        <end position="319"/>
    </location>
</feature>
<proteinExistence type="predicted"/>
<feature type="transmembrane region" description="Helical" evidence="5">
    <location>
        <begin position="210"/>
        <end position="234"/>
    </location>
</feature>
<gene>
    <name evidence="7" type="ORF">AMOR_38380</name>
</gene>
<name>A0ABM7WZC9_9BACT</name>
<evidence type="ECO:0000256" key="3">
    <source>
        <dbReference type="ARBA" id="ARBA00022989"/>
    </source>
</evidence>
<accession>A0ABM7WZC9</accession>
<dbReference type="PANTHER" id="PTHR10846">
    <property type="entry name" value="SODIUM/POTASSIUM/CALCIUM EXCHANGER"/>
    <property type="match status" value="1"/>
</dbReference>
<dbReference type="NCBIfam" id="TIGR00367">
    <property type="entry name" value="calcium/sodium antiporter"/>
    <property type="match status" value="1"/>
</dbReference>
<evidence type="ECO:0000313" key="7">
    <source>
        <dbReference type="EMBL" id="BDG04842.1"/>
    </source>
</evidence>
<feature type="transmembrane region" description="Helical" evidence="5">
    <location>
        <begin position="246"/>
        <end position="268"/>
    </location>
</feature>